<reference evidence="15" key="1">
    <citation type="submission" date="2020-05" db="EMBL/GenBank/DDBJ databases">
        <title>Phylogenomic resolution of chytrid fungi.</title>
        <authorList>
            <person name="Stajich J.E."/>
            <person name="Amses K."/>
            <person name="Simmons R."/>
            <person name="Seto K."/>
            <person name="Myers J."/>
            <person name="Bonds A."/>
            <person name="Quandt C.A."/>
            <person name="Barry K."/>
            <person name="Liu P."/>
            <person name="Grigoriev I."/>
            <person name="Longcore J.E."/>
            <person name="James T.Y."/>
        </authorList>
    </citation>
    <scope>NUCLEOTIDE SEQUENCE</scope>
    <source>
        <strain evidence="15">JEL0513</strain>
    </source>
</reference>
<comment type="caution">
    <text evidence="15">The sequence shown here is derived from an EMBL/GenBank/DDBJ whole genome shotgun (WGS) entry which is preliminary data.</text>
</comment>
<feature type="domain" description="RRM" evidence="14">
    <location>
        <begin position="172"/>
        <end position="245"/>
    </location>
</feature>
<evidence type="ECO:0000256" key="8">
    <source>
        <dbReference type="ARBA" id="ARBA00023128"/>
    </source>
</evidence>
<dbReference type="GO" id="GO:0006397">
    <property type="term" value="P:mRNA processing"/>
    <property type="evidence" value="ECO:0007669"/>
    <property type="project" value="UniProtKB-UniRule"/>
</dbReference>
<evidence type="ECO:0000256" key="6">
    <source>
        <dbReference type="ARBA" id="ARBA00022946"/>
    </source>
</evidence>
<evidence type="ECO:0000256" key="7">
    <source>
        <dbReference type="ARBA" id="ARBA00022989"/>
    </source>
</evidence>
<feature type="coiled-coil region" evidence="13">
    <location>
        <begin position="766"/>
        <end position="793"/>
    </location>
</feature>
<name>A0AAD5SW52_9FUNG</name>
<dbReference type="Proteomes" id="UP001211907">
    <property type="component" value="Unassembled WGS sequence"/>
</dbReference>
<evidence type="ECO:0000256" key="12">
    <source>
        <dbReference type="RuleBase" id="RU367108"/>
    </source>
</evidence>
<dbReference type="SUPFAM" id="SSF54928">
    <property type="entry name" value="RNA-binding domain, RBD"/>
    <property type="match status" value="1"/>
</dbReference>
<evidence type="ECO:0000256" key="9">
    <source>
        <dbReference type="ARBA" id="ARBA00023136"/>
    </source>
</evidence>
<keyword evidence="7 12" id="KW-1133">Transmembrane helix</keyword>
<organism evidence="15 16">
    <name type="scientific">Physocladia obscura</name>
    <dbReference type="NCBI Taxonomy" id="109957"/>
    <lineage>
        <taxon>Eukaryota</taxon>
        <taxon>Fungi</taxon>
        <taxon>Fungi incertae sedis</taxon>
        <taxon>Chytridiomycota</taxon>
        <taxon>Chytridiomycota incertae sedis</taxon>
        <taxon>Chytridiomycetes</taxon>
        <taxon>Chytridiales</taxon>
        <taxon>Chytriomycetaceae</taxon>
        <taxon>Physocladia</taxon>
    </lineage>
</organism>
<evidence type="ECO:0000256" key="3">
    <source>
        <dbReference type="ARBA" id="ARBA00020222"/>
    </source>
</evidence>
<proteinExistence type="inferred from homology"/>
<keyword evidence="8 12" id="KW-0496">Mitochondrion</keyword>
<evidence type="ECO:0000256" key="2">
    <source>
        <dbReference type="ARBA" id="ARBA00010320"/>
    </source>
</evidence>
<evidence type="ECO:0000256" key="5">
    <source>
        <dbReference type="ARBA" id="ARBA00022792"/>
    </source>
</evidence>
<evidence type="ECO:0000256" key="11">
    <source>
        <dbReference type="PROSITE-ProRule" id="PRU00176"/>
    </source>
</evidence>
<dbReference type="Gene3D" id="3.30.70.330">
    <property type="match status" value="1"/>
</dbReference>
<dbReference type="PANTHER" id="PTHR32198">
    <property type="entry name" value="MITOCHONDRIAL ESCAPE PROTEIN 2"/>
    <property type="match status" value="1"/>
</dbReference>
<evidence type="ECO:0000256" key="1">
    <source>
        <dbReference type="ARBA" id="ARBA00004434"/>
    </source>
</evidence>
<comment type="similarity">
    <text evidence="2 12">Belongs to the YME2 family.</text>
</comment>
<keyword evidence="9 12" id="KW-0472">Membrane</keyword>
<dbReference type="SMART" id="SM00360">
    <property type="entry name" value="RRM"/>
    <property type="match status" value="1"/>
</dbReference>
<evidence type="ECO:0000256" key="4">
    <source>
        <dbReference type="ARBA" id="ARBA00022692"/>
    </source>
</evidence>
<accession>A0AAD5SW52</accession>
<dbReference type="PROSITE" id="PS50102">
    <property type="entry name" value="RRM"/>
    <property type="match status" value="1"/>
</dbReference>
<dbReference type="InterPro" id="IPR018850">
    <property type="entry name" value="Mt_escape_2_C"/>
</dbReference>
<evidence type="ECO:0000259" key="14">
    <source>
        <dbReference type="PROSITE" id="PS50102"/>
    </source>
</evidence>
<evidence type="ECO:0000313" key="15">
    <source>
        <dbReference type="EMBL" id="KAJ3105546.1"/>
    </source>
</evidence>
<dbReference type="GO" id="GO:0005743">
    <property type="term" value="C:mitochondrial inner membrane"/>
    <property type="evidence" value="ECO:0007669"/>
    <property type="project" value="UniProtKB-SubCell"/>
</dbReference>
<evidence type="ECO:0000256" key="13">
    <source>
        <dbReference type="SAM" id="Coils"/>
    </source>
</evidence>
<keyword evidence="13" id="KW-0175">Coiled coil</keyword>
<keyword evidence="6" id="KW-0809">Transit peptide</keyword>
<comment type="subcellular location">
    <subcellularLocation>
        <location evidence="1 12">Mitochondrion inner membrane</location>
        <topology evidence="1 12">Single-pass membrane protein</topology>
    </subcellularLocation>
</comment>
<dbReference type="InterPro" id="IPR039627">
    <property type="entry name" value="Yme2_C"/>
</dbReference>
<evidence type="ECO:0000313" key="16">
    <source>
        <dbReference type="Proteomes" id="UP001211907"/>
    </source>
</evidence>
<sequence>MTFSTKRLLPLIPNNISLPVFAATTNANARRFAATSNSASNSNDSNDTTLAMWFEGVYPIKLSRWDPRHVWARYNAKQLKDSAKKEVIPPQETFKGKFTYLNSVSSIKEGGLLVRFLYEGDKKDAFETIEKFIENKGIRSLIVGGSRIKSHPVEGVPWIEDLASSIPSARINLSFQGPELSTEQLYNEFRKFGKIDTINIQQTAKDSPKDGHVEFLSSKAATSARVCMNGKVVGSTRIFVSYEPLPIILAVLTFLSFLIFDPMRVFFVTNAVTERFSVNRYLGFGIGDVFSSSKSFLMSLIFGRLPDVASENDFDEEVESHFMKERKEYEAKLNIFLKETPETAMLIYGPKGTRHTDLIEKCTKSEPYIMRIRLDEIINQPDHIFLDQLSRQTGCFPMFNWTVSTGNLLDTIVTATTGTKAGFASTAESQIRKIFEITTIALNRIVHSEHQKRLAALNHFQLSNQAPPSTDVVPDIEYPVIVIEGFLGNEKAKQAYVYELLTEWTNTLVEMQVAQVVFVSDNPAAVKYLSRAIPRKTIETIALADASFSSSISYAQGRLGLVFGQKLPVELELAIHALGGRLTDLEQLVQKVKAALRAKNQSSNSNNSNGTILQKLRRTAFVSETHDLSDAALATPEQLADAASRAFNDIVVRTETEIRKIGLFEDIGVATVSSSTSPSKKEWTAVQMWKIVQLLTKFEEVSYDDLRYHPLFKGDETAIQAIERAGLVSIGLHEGRPYIIRAGRPIYRTAFARLQSDKKYSAIMGLKTVKTLINDETATLKEHESELSMLTGQILTDRIGMWGASDLRSRANFVAKLIGESHVKLAALDAEERKLKKLVKLVE</sequence>
<protein>
    <recommendedName>
        <fullName evidence="3 12">Mitochondrial escape protein 2</fullName>
    </recommendedName>
</protein>
<keyword evidence="4 12" id="KW-0812">Transmembrane</keyword>
<gene>
    <name evidence="15" type="primary">YME2_2</name>
    <name evidence="15" type="ORF">HK100_003853</name>
</gene>
<keyword evidence="5 12" id="KW-0999">Mitochondrion inner membrane</keyword>
<keyword evidence="16" id="KW-1185">Reference proteome</keyword>
<dbReference type="PANTHER" id="PTHR32198:SF2">
    <property type="entry name" value="MITOCHONDRIAL ESCAPE PROTEIN 2"/>
    <property type="match status" value="1"/>
</dbReference>
<dbReference type="GO" id="GO:0003723">
    <property type="term" value="F:RNA binding"/>
    <property type="evidence" value="ECO:0007669"/>
    <property type="project" value="UniProtKB-UniRule"/>
</dbReference>
<dbReference type="Pfam" id="PF10443">
    <property type="entry name" value="RNA12"/>
    <property type="match status" value="2"/>
</dbReference>
<dbReference type="InterPro" id="IPR035979">
    <property type="entry name" value="RBD_domain_sf"/>
</dbReference>
<dbReference type="InterPro" id="IPR012677">
    <property type="entry name" value="Nucleotide-bd_a/b_plait_sf"/>
</dbReference>
<feature type="transmembrane region" description="Helical" evidence="12">
    <location>
        <begin position="238"/>
        <end position="260"/>
    </location>
</feature>
<keyword evidence="12" id="KW-0507">mRNA processing</keyword>
<evidence type="ECO:0000256" key="10">
    <source>
        <dbReference type="ARBA" id="ARBA00025276"/>
    </source>
</evidence>
<dbReference type="Pfam" id="PF00076">
    <property type="entry name" value="RRM_1"/>
    <property type="match status" value="1"/>
</dbReference>
<dbReference type="AlphaFoldDB" id="A0AAD5SW52"/>
<comment type="function">
    <text evidence="10 12">Plays a role in maintaining the mitochondrial genome and in controlling the mtDNA escape. Involved in the regulation of mtDNA nucleotide structure and number. May have a dispensable role in early maturation of pre-rRNA.</text>
</comment>
<dbReference type="InterPro" id="IPR000504">
    <property type="entry name" value="RRM_dom"/>
</dbReference>
<dbReference type="EMBL" id="JADGJH010001997">
    <property type="protein sequence ID" value="KAJ3105546.1"/>
    <property type="molecule type" value="Genomic_DNA"/>
</dbReference>
<keyword evidence="11 12" id="KW-0694">RNA-binding</keyword>